<dbReference type="InterPro" id="IPR051316">
    <property type="entry name" value="Zinc-reg_GTPase_activator"/>
</dbReference>
<evidence type="ECO:0000313" key="2">
    <source>
        <dbReference type="Proteomes" id="UP001152795"/>
    </source>
</evidence>
<dbReference type="CDD" id="cd03112">
    <property type="entry name" value="CobW-like"/>
    <property type="match status" value="1"/>
</dbReference>
<dbReference type="Gene3D" id="3.40.50.300">
    <property type="entry name" value="P-loop containing nucleotide triphosphate hydrolases"/>
    <property type="match status" value="1"/>
</dbReference>
<reference evidence="1" key="1">
    <citation type="submission" date="2020-04" db="EMBL/GenBank/DDBJ databases">
        <authorList>
            <person name="Alioto T."/>
            <person name="Alioto T."/>
            <person name="Gomez Garrido J."/>
        </authorList>
    </citation>
    <scope>NUCLEOTIDE SEQUENCE</scope>
    <source>
        <strain evidence="1">A484AB</strain>
    </source>
</reference>
<dbReference type="OrthoDB" id="258627at2759"/>
<comment type="caution">
    <text evidence="1">The sequence shown here is derived from an EMBL/GenBank/DDBJ whole genome shotgun (WGS) entry which is preliminary data.</text>
</comment>
<sequence>MNENNDEDECPELVPINLFGNVEQEVSGKPAQRVPVTIVTGFLGAGKTTLLNYILTEKHNKRIAVILNEFGEGSALEKSMAIGQGGNLYEEWLELRNGCLCCSVKDIGVKAIENLMKKKGKFDYVLLETTGLADPGPIASIFWMDEQLCSDLYLDGMPFFI</sequence>
<dbReference type="InterPro" id="IPR027417">
    <property type="entry name" value="P-loop_NTPase"/>
</dbReference>
<dbReference type="EMBL" id="CACRXK020003759">
    <property type="protein sequence ID" value="CAB4000123.1"/>
    <property type="molecule type" value="Genomic_DNA"/>
</dbReference>
<evidence type="ECO:0000313" key="1">
    <source>
        <dbReference type="EMBL" id="CAB4000123.1"/>
    </source>
</evidence>
<dbReference type="SUPFAM" id="SSF52540">
    <property type="entry name" value="P-loop containing nucleoside triphosphate hydrolases"/>
    <property type="match status" value="1"/>
</dbReference>
<dbReference type="Pfam" id="PF02492">
    <property type="entry name" value="cobW"/>
    <property type="match status" value="1"/>
</dbReference>
<gene>
    <name evidence="1" type="ORF">PACLA_8A040427</name>
</gene>
<keyword evidence="2" id="KW-1185">Reference proteome</keyword>
<dbReference type="GO" id="GO:0005737">
    <property type="term" value="C:cytoplasm"/>
    <property type="evidence" value="ECO:0007669"/>
    <property type="project" value="TreeGrafter"/>
</dbReference>
<protein>
    <submittedName>
        <fullName evidence="1">Uncharacterized protein</fullName>
    </submittedName>
</protein>
<accession>A0A7D9I792</accession>
<dbReference type="AlphaFoldDB" id="A0A7D9I792"/>
<name>A0A7D9I792_PARCT</name>
<organism evidence="1 2">
    <name type="scientific">Paramuricea clavata</name>
    <name type="common">Red gorgonian</name>
    <name type="synonym">Violescent sea-whip</name>
    <dbReference type="NCBI Taxonomy" id="317549"/>
    <lineage>
        <taxon>Eukaryota</taxon>
        <taxon>Metazoa</taxon>
        <taxon>Cnidaria</taxon>
        <taxon>Anthozoa</taxon>
        <taxon>Octocorallia</taxon>
        <taxon>Malacalcyonacea</taxon>
        <taxon>Plexauridae</taxon>
        <taxon>Paramuricea</taxon>
    </lineage>
</organism>
<proteinExistence type="predicted"/>
<dbReference type="Proteomes" id="UP001152795">
    <property type="component" value="Unassembled WGS sequence"/>
</dbReference>
<dbReference type="InterPro" id="IPR003495">
    <property type="entry name" value="CobW/HypB/UreG_nucleotide-bd"/>
</dbReference>
<dbReference type="PANTHER" id="PTHR13748">
    <property type="entry name" value="COBW-RELATED"/>
    <property type="match status" value="1"/>
</dbReference>
<dbReference type="PANTHER" id="PTHR13748:SF31">
    <property type="entry name" value="ZINC-REGULATED GTPASE METALLOPROTEIN ACTIVATOR 1A-RELATED"/>
    <property type="match status" value="1"/>
</dbReference>